<dbReference type="GO" id="GO:0005737">
    <property type="term" value="C:cytoplasm"/>
    <property type="evidence" value="ECO:0007669"/>
    <property type="project" value="TreeGrafter"/>
</dbReference>
<gene>
    <name evidence="5" type="ORF">AB1Y20_010518</name>
</gene>
<keyword evidence="2" id="KW-0413">Isomerase</keyword>
<sequence length="222" mass="24284">MAVPLAAAVLASVRIVLIRHGETVWNIEGRVQGSEDSPLTEKGLLQASATGRRLARMAELHPTIFSSPLPRAYRTAELIGAELFGGARIQSDQRLSERSFGIFEGRCWPDIQTQYAEELARSQSDPSYAVPGGESRQQVLERALECLHDIAATTDAKVVAVVTHSGLMSCVLKHVLGLRQDQPRTFAVPNLGFTELEFNARDECKLRTLGDVSHLENACPAH</sequence>
<name>A0AB34IRB8_PRYPA</name>
<dbReference type="AlphaFoldDB" id="A0AB34IRB8"/>
<feature type="binding site" evidence="4">
    <location>
        <begin position="19"/>
        <end position="26"/>
    </location>
    <ligand>
        <name>substrate</name>
    </ligand>
</feature>
<dbReference type="PIRSF" id="PIRSF000709">
    <property type="entry name" value="6PFK_2-Ptase"/>
    <property type="match status" value="1"/>
</dbReference>
<dbReference type="GO" id="GO:0016791">
    <property type="term" value="F:phosphatase activity"/>
    <property type="evidence" value="ECO:0007669"/>
    <property type="project" value="TreeGrafter"/>
</dbReference>
<dbReference type="InterPro" id="IPR050275">
    <property type="entry name" value="PGM_Phosphatase"/>
</dbReference>
<reference evidence="5 6" key="1">
    <citation type="journal article" date="2024" name="Science">
        <title>Giant polyketide synthase enzymes in the biosynthesis of giant marine polyether toxins.</title>
        <authorList>
            <person name="Fallon T.R."/>
            <person name="Shende V.V."/>
            <person name="Wierzbicki I.H."/>
            <person name="Pendleton A.L."/>
            <person name="Watervoot N.F."/>
            <person name="Auber R.P."/>
            <person name="Gonzalez D.J."/>
            <person name="Wisecaver J.H."/>
            <person name="Moore B.S."/>
        </authorList>
    </citation>
    <scope>NUCLEOTIDE SEQUENCE [LARGE SCALE GENOMIC DNA]</scope>
    <source>
        <strain evidence="5 6">12B1</strain>
    </source>
</reference>
<dbReference type="Gene3D" id="3.40.50.1240">
    <property type="entry name" value="Phosphoglycerate mutase-like"/>
    <property type="match status" value="1"/>
</dbReference>
<keyword evidence="1" id="KW-0324">Glycolysis</keyword>
<protein>
    <recommendedName>
        <fullName evidence="7">Histidine phosphatase family protein</fullName>
    </recommendedName>
</protein>
<dbReference type="PANTHER" id="PTHR48100:SF1">
    <property type="entry name" value="HISTIDINE PHOSPHATASE FAMILY PROTEIN-RELATED"/>
    <property type="match status" value="1"/>
</dbReference>
<dbReference type="SMART" id="SM00855">
    <property type="entry name" value="PGAM"/>
    <property type="match status" value="1"/>
</dbReference>
<feature type="active site" description="Tele-phosphohistidine intermediate" evidence="3">
    <location>
        <position position="20"/>
    </location>
</feature>
<dbReference type="CDD" id="cd07067">
    <property type="entry name" value="HP_PGM_like"/>
    <property type="match status" value="1"/>
</dbReference>
<evidence type="ECO:0000256" key="4">
    <source>
        <dbReference type="PIRSR" id="PIRSR613078-2"/>
    </source>
</evidence>
<organism evidence="5 6">
    <name type="scientific">Prymnesium parvum</name>
    <name type="common">Toxic golden alga</name>
    <dbReference type="NCBI Taxonomy" id="97485"/>
    <lineage>
        <taxon>Eukaryota</taxon>
        <taxon>Haptista</taxon>
        <taxon>Haptophyta</taxon>
        <taxon>Prymnesiophyceae</taxon>
        <taxon>Prymnesiales</taxon>
        <taxon>Prymnesiaceae</taxon>
        <taxon>Prymnesium</taxon>
    </lineage>
</organism>
<dbReference type="Proteomes" id="UP001515480">
    <property type="component" value="Unassembled WGS sequence"/>
</dbReference>
<feature type="active site" description="Proton donor/acceptor" evidence="3">
    <location>
        <position position="97"/>
    </location>
</feature>
<dbReference type="InterPro" id="IPR029033">
    <property type="entry name" value="His_PPase_superfam"/>
</dbReference>
<dbReference type="InterPro" id="IPR001345">
    <property type="entry name" value="PG/BPGM_mutase_AS"/>
</dbReference>
<comment type="caution">
    <text evidence="5">The sequence shown here is derived from an EMBL/GenBank/DDBJ whole genome shotgun (WGS) entry which is preliminary data.</text>
</comment>
<dbReference type="InterPro" id="IPR013078">
    <property type="entry name" value="His_Pase_superF_clade-1"/>
</dbReference>
<dbReference type="PANTHER" id="PTHR48100">
    <property type="entry name" value="BROAD-SPECIFICITY PHOSPHATASE YOR283W-RELATED"/>
    <property type="match status" value="1"/>
</dbReference>
<dbReference type="PROSITE" id="PS00175">
    <property type="entry name" value="PG_MUTASE"/>
    <property type="match status" value="1"/>
</dbReference>
<evidence type="ECO:0000256" key="1">
    <source>
        <dbReference type="ARBA" id="ARBA00023152"/>
    </source>
</evidence>
<dbReference type="EMBL" id="JBGBPQ010000020">
    <property type="protein sequence ID" value="KAL1504108.1"/>
    <property type="molecule type" value="Genomic_DNA"/>
</dbReference>
<evidence type="ECO:0008006" key="7">
    <source>
        <dbReference type="Google" id="ProtNLM"/>
    </source>
</evidence>
<evidence type="ECO:0000256" key="2">
    <source>
        <dbReference type="ARBA" id="ARBA00023235"/>
    </source>
</evidence>
<feature type="binding site" evidence="4">
    <location>
        <position position="71"/>
    </location>
    <ligand>
        <name>substrate</name>
    </ligand>
</feature>
<keyword evidence="6" id="KW-1185">Reference proteome</keyword>
<accession>A0AB34IRB8</accession>
<evidence type="ECO:0000313" key="5">
    <source>
        <dbReference type="EMBL" id="KAL1504108.1"/>
    </source>
</evidence>
<dbReference type="Pfam" id="PF00300">
    <property type="entry name" value="His_Phos_1"/>
    <property type="match status" value="1"/>
</dbReference>
<evidence type="ECO:0000256" key="3">
    <source>
        <dbReference type="PIRSR" id="PIRSR613078-1"/>
    </source>
</evidence>
<dbReference type="SUPFAM" id="SSF53254">
    <property type="entry name" value="Phosphoglycerate mutase-like"/>
    <property type="match status" value="1"/>
</dbReference>
<evidence type="ECO:0000313" key="6">
    <source>
        <dbReference type="Proteomes" id="UP001515480"/>
    </source>
</evidence>
<proteinExistence type="predicted"/>